<organism evidence="3 4">
    <name type="scientific">Aphanothece cf. minutissima CCALA 015</name>
    <dbReference type="NCBI Taxonomy" id="2107695"/>
    <lineage>
        <taxon>Bacteria</taxon>
        <taxon>Bacillati</taxon>
        <taxon>Cyanobacteriota</taxon>
        <taxon>Cyanophyceae</taxon>
        <taxon>Oscillatoriophycideae</taxon>
        <taxon>Chroococcales</taxon>
        <taxon>Aphanothecaceae</taxon>
        <taxon>Aphanothece</taxon>
    </lineage>
</organism>
<comment type="caution">
    <text evidence="3">The sequence shown here is derived from an EMBL/GenBank/DDBJ whole genome shotgun (WGS) entry which is preliminary data.</text>
</comment>
<dbReference type="EMBL" id="PVWP01000003">
    <property type="protein sequence ID" value="PSB38120.1"/>
    <property type="molecule type" value="Genomic_DNA"/>
</dbReference>
<accession>A0ABX5FAB1</accession>
<evidence type="ECO:0000256" key="2">
    <source>
        <dbReference type="SAM" id="MobiDB-lite"/>
    </source>
</evidence>
<feature type="compositionally biased region" description="Low complexity" evidence="2">
    <location>
        <begin position="16"/>
        <end position="27"/>
    </location>
</feature>
<sequence>MSDQPEPPALTPPEPATGTTAAPGAPDTAGLMELALTDLRDRRAALLGEIGELESRREQIRQEIAGSFAGQSDAIARRLKGFQDYLVGALQDLAAAAEQMELVVQPLVVQPSPLDQATTGTEAGGAAPVTTAPAAAGLFSDDADLIRERLEQFGGQPDFYADPWKLRRTLEGTAATRLEDWFLSQGGRGAQPSGGSRSRNALAAAAAIAILGELYGERFQTLVLASQPERLGEWRRGLQDCLGLSRDDFGPASGIVLFERPDALIERADRLEERGELPFIVIDAAEQVIEIPILQFPLWLAFAAGPGEIDAEADLY</sequence>
<evidence type="ECO:0000313" key="3">
    <source>
        <dbReference type="EMBL" id="PSB38120.1"/>
    </source>
</evidence>
<dbReference type="Proteomes" id="UP000238218">
    <property type="component" value="Unassembled WGS sequence"/>
</dbReference>
<evidence type="ECO:0000313" key="4">
    <source>
        <dbReference type="Proteomes" id="UP000238218"/>
    </source>
</evidence>
<reference evidence="3 4" key="1">
    <citation type="submission" date="2018-03" db="EMBL/GenBank/DDBJ databases">
        <title>The ancient ancestry and fast evolution of plastids.</title>
        <authorList>
            <person name="Moore K.R."/>
            <person name="Magnabosco C."/>
            <person name="Momper L."/>
            <person name="Gold D.A."/>
            <person name="Bosak T."/>
            <person name="Fournier G.P."/>
        </authorList>
    </citation>
    <scope>NUCLEOTIDE SEQUENCE [LARGE SCALE GENOMIC DNA]</scope>
    <source>
        <strain evidence="3 4">CCALA 015</strain>
    </source>
</reference>
<feature type="coiled-coil region" evidence="1">
    <location>
        <begin position="36"/>
        <end position="63"/>
    </location>
</feature>
<dbReference type="Pfam" id="PF11285">
    <property type="entry name" value="DUF3086"/>
    <property type="match status" value="1"/>
</dbReference>
<dbReference type="RefSeq" id="WP_106220249.1">
    <property type="nucleotide sequence ID" value="NZ_PVWP01000003.1"/>
</dbReference>
<name>A0ABX5FAB1_9CHRO</name>
<protein>
    <submittedName>
        <fullName evidence="3">DUF3086 domain-containing protein</fullName>
    </submittedName>
</protein>
<keyword evidence="1" id="KW-0175">Coiled coil</keyword>
<gene>
    <name evidence="3" type="ORF">C7B81_05260</name>
</gene>
<proteinExistence type="predicted"/>
<evidence type="ECO:0000256" key="1">
    <source>
        <dbReference type="SAM" id="Coils"/>
    </source>
</evidence>
<keyword evidence="4" id="KW-1185">Reference proteome</keyword>
<dbReference type="InterPro" id="IPR021437">
    <property type="entry name" value="DUF3086"/>
</dbReference>
<feature type="compositionally biased region" description="Pro residues" evidence="2">
    <location>
        <begin position="1"/>
        <end position="15"/>
    </location>
</feature>
<feature type="region of interest" description="Disordered" evidence="2">
    <location>
        <begin position="1"/>
        <end position="27"/>
    </location>
</feature>